<feature type="transmembrane region" description="Helical" evidence="7">
    <location>
        <begin position="405"/>
        <end position="430"/>
    </location>
</feature>
<sequence length="520" mass="56119">MSFRSQNKAEEQSDDALSMHFANGQSHQDSTHHAIELVQSHVDKPQSLVGEALFVTVVCCAQLMTQAGLALSIAPVDIIGRSFGTTNAGELSWFSAAYSLTVGTFILIAGRLGDTYGHKKLFVVGFLWYALWSLLAGFSVYSTRIFFDCCRAFQGLGPALLLPNALGILGRTYEPGKRKNLVFSFFGATAPGGFVLGATFSSIFSQLLWWPWSYWVMAIACLALGVAGIFVIPHTPSPKHELPVMDQLDVWGAITGISGLVLINFAWNQGPVVGWPTPYTYALLIVGFVILTVFVFIEFRATLPLVPFSTLSKDAAFVLACVAAGWSSFGIWLYYLWRMMEVLRSQSPLLSSAQFVPAAASGLCAAMTTGYVLGHVKPSYVMLIAMVAFTVGGILIATAPVNQTYWAQTFVSIIVMPWGMDMSFPAATIMLSNCMPLEHQGLAASLVSTFVNYSISLGLGFAGTIETQVNGGGKEILKGYRGSWYMGIGLSGLGIGVAMLYALHTSNVGKKDKEEKDVEA</sequence>
<dbReference type="PANTHER" id="PTHR42718:SF1">
    <property type="entry name" value="LOW AFFINITY AMMONIUM TRANSPORTER"/>
    <property type="match status" value="1"/>
</dbReference>
<dbReference type="CDD" id="cd17476">
    <property type="entry name" value="MFS_Amf1_MDR_like"/>
    <property type="match status" value="1"/>
</dbReference>
<feature type="transmembrane region" description="Helical" evidence="7">
    <location>
        <begin position="380"/>
        <end position="399"/>
    </location>
</feature>
<evidence type="ECO:0000256" key="1">
    <source>
        <dbReference type="ARBA" id="ARBA00004141"/>
    </source>
</evidence>
<dbReference type="SUPFAM" id="SSF103473">
    <property type="entry name" value="MFS general substrate transporter"/>
    <property type="match status" value="1"/>
</dbReference>
<keyword evidence="6 7" id="KW-0472">Membrane</keyword>
<dbReference type="PANTHER" id="PTHR42718">
    <property type="entry name" value="MAJOR FACILITATOR SUPERFAMILY MULTIDRUG TRANSPORTER MFSC"/>
    <property type="match status" value="1"/>
</dbReference>
<comment type="similarity">
    <text evidence="2">Belongs to the major facilitator superfamily.</text>
</comment>
<name>A0A1G4KIR0_9SACH</name>
<feature type="transmembrane region" description="Helical" evidence="7">
    <location>
        <begin position="315"/>
        <end position="335"/>
    </location>
</feature>
<feature type="transmembrane region" description="Helical" evidence="7">
    <location>
        <begin position="279"/>
        <end position="303"/>
    </location>
</feature>
<dbReference type="GO" id="GO:0016020">
    <property type="term" value="C:membrane"/>
    <property type="evidence" value="ECO:0007669"/>
    <property type="project" value="UniProtKB-SubCell"/>
</dbReference>
<proteinExistence type="inferred from homology"/>
<evidence type="ECO:0000256" key="3">
    <source>
        <dbReference type="ARBA" id="ARBA00022448"/>
    </source>
</evidence>
<feature type="transmembrane region" description="Helical" evidence="7">
    <location>
        <begin position="355"/>
        <end position="373"/>
    </location>
</feature>
<feature type="domain" description="Major facilitator superfamily (MFS) profile" evidence="8">
    <location>
        <begin position="54"/>
        <end position="506"/>
    </location>
</feature>
<feature type="transmembrane region" description="Helical" evidence="7">
    <location>
        <begin position="248"/>
        <end position="267"/>
    </location>
</feature>
<accession>A0A1G4KIR0</accession>
<feature type="transmembrane region" description="Helical" evidence="7">
    <location>
        <begin position="52"/>
        <end position="71"/>
    </location>
</feature>
<protein>
    <submittedName>
        <fullName evidence="9">LAME_0H17216g1_1</fullName>
    </submittedName>
</protein>
<feature type="transmembrane region" description="Helical" evidence="7">
    <location>
        <begin position="91"/>
        <end position="109"/>
    </location>
</feature>
<evidence type="ECO:0000259" key="8">
    <source>
        <dbReference type="PROSITE" id="PS50850"/>
    </source>
</evidence>
<dbReference type="OrthoDB" id="2130629at2759"/>
<dbReference type="FunFam" id="1.20.1250.20:FF:000294">
    <property type="entry name" value="MFS transporter of unkown specificity"/>
    <property type="match status" value="1"/>
</dbReference>
<evidence type="ECO:0000256" key="6">
    <source>
        <dbReference type="ARBA" id="ARBA00023136"/>
    </source>
</evidence>
<dbReference type="FunFam" id="1.20.1250.20:FF:000285">
    <property type="entry name" value="MFS general substrate transporter"/>
    <property type="match status" value="1"/>
</dbReference>
<feature type="transmembrane region" description="Helical" evidence="7">
    <location>
        <begin position="212"/>
        <end position="232"/>
    </location>
</feature>
<dbReference type="InterPro" id="IPR036259">
    <property type="entry name" value="MFS_trans_sf"/>
</dbReference>
<keyword evidence="4 7" id="KW-0812">Transmembrane</keyword>
<feature type="transmembrane region" description="Helical" evidence="7">
    <location>
        <begin position="442"/>
        <end position="463"/>
    </location>
</feature>
<dbReference type="PROSITE" id="PS50850">
    <property type="entry name" value="MFS"/>
    <property type="match status" value="1"/>
</dbReference>
<evidence type="ECO:0000256" key="4">
    <source>
        <dbReference type="ARBA" id="ARBA00022692"/>
    </source>
</evidence>
<feature type="transmembrane region" description="Helical" evidence="7">
    <location>
        <begin position="483"/>
        <end position="503"/>
    </location>
</feature>
<evidence type="ECO:0000256" key="5">
    <source>
        <dbReference type="ARBA" id="ARBA00022989"/>
    </source>
</evidence>
<organism evidence="9 10">
    <name type="scientific">Lachancea meyersii CBS 8951</name>
    <dbReference type="NCBI Taxonomy" id="1266667"/>
    <lineage>
        <taxon>Eukaryota</taxon>
        <taxon>Fungi</taxon>
        <taxon>Dikarya</taxon>
        <taxon>Ascomycota</taxon>
        <taxon>Saccharomycotina</taxon>
        <taxon>Saccharomycetes</taxon>
        <taxon>Saccharomycetales</taxon>
        <taxon>Saccharomycetaceae</taxon>
        <taxon>Lachancea</taxon>
    </lineage>
</organism>
<evidence type="ECO:0000313" key="9">
    <source>
        <dbReference type="EMBL" id="SCV04283.1"/>
    </source>
</evidence>
<keyword evidence="3" id="KW-0813">Transport</keyword>
<reference evidence="10" key="1">
    <citation type="submission" date="2016-03" db="EMBL/GenBank/DDBJ databases">
        <authorList>
            <person name="Devillers Hugo."/>
        </authorList>
    </citation>
    <scope>NUCLEOTIDE SEQUENCE [LARGE SCALE GENOMIC DNA]</scope>
</reference>
<comment type="subcellular location">
    <subcellularLocation>
        <location evidence="1">Membrane</location>
        <topology evidence="1">Multi-pass membrane protein</topology>
    </subcellularLocation>
</comment>
<dbReference type="InterPro" id="IPR011701">
    <property type="entry name" value="MFS"/>
</dbReference>
<dbReference type="EMBL" id="LT598480">
    <property type="protein sequence ID" value="SCV04283.1"/>
    <property type="molecule type" value="Genomic_DNA"/>
</dbReference>
<dbReference type="Gene3D" id="1.20.1250.20">
    <property type="entry name" value="MFS general substrate transporter like domains"/>
    <property type="match status" value="2"/>
</dbReference>
<dbReference type="AlphaFoldDB" id="A0A1G4KIR0"/>
<dbReference type="InterPro" id="IPR020846">
    <property type="entry name" value="MFS_dom"/>
</dbReference>
<keyword evidence="5 7" id="KW-1133">Transmembrane helix</keyword>
<feature type="transmembrane region" description="Helical" evidence="7">
    <location>
        <begin position="121"/>
        <end position="140"/>
    </location>
</feature>
<dbReference type="Proteomes" id="UP000191144">
    <property type="component" value="Chromosome H"/>
</dbReference>
<keyword evidence="10" id="KW-1185">Reference proteome</keyword>
<feature type="transmembrane region" description="Helical" evidence="7">
    <location>
        <begin position="181"/>
        <end position="200"/>
    </location>
</feature>
<evidence type="ECO:0000256" key="7">
    <source>
        <dbReference type="SAM" id="Phobius"/>
    </source>
</evidence>
<gene>
    <name evidence="9" type="ORF">LAME_0H17216G</name>
</gene>
<evidence type="ECO:0000256" key="2">
    <source>
        <dbReference type="ARBA" id="ARBA00008335"/>
    </source>
</evidence>
<dbReference type="Pfam" id="PF07690">
    <property type="entry name" value="MFS_1"/>
    <property type="match status" value="1"/>
</dbReference>
<dbReference type="GO" id="GO:0022857">
    <property type="term" value="F:transmembrane transporter activity"/>
    <property type="evidence" value="ECO:0007669"/>
    <property type="project" value="InterPro"/>
</dbReference>
<evidence type="ECO:0000313" key="10">
    <source>
        <dbReference type="Proteomes" id="UP000191144"/>
    </source>
</evidence>